<dbReference type="Proteomes" id="UP000177625">
    <property type="component" value="Unassembled WGS sequence"/>
</dbReference>
<name>A0A1E1LZ38_RHYSE</name>
<feature type="transmembrane region" description="Helical" evidence="7">
    <location>
        <begin position="188"/>
        <end position="211"/>
    </location>
</feature>
<feature type="domain" description="Rhodopsin" evidence="8">
    <location>
        <begin position="48"/>
        <end position="287"/>
    </location>
</feature>
<organism evidence="9 10">
    <name type="scientific">Rhynchosporium secalis</name>
    <name type="common">Barley scald fungus</name>
    <dbReference type="NCBI Taxonomy" id="38038"/>
    <lineage>
        <taxon>Eukaryota</taxon>
        <taxon>Fungi</taxon>
        <taxon>Dikarya</taxon>
        <taxon>Ascomycota</taxon>
        <taxon>Pezizomycotina</taxon>
        <taxon>Leotiomycetes</taxon>
        <taxon>Helotiales</taxon>
        <taxon>Ploettnerulaceae</taxon>
        <taxon>Rhynchosporium</taxon>
    </lineage>
</organism>
<accession>A0A1E1LZ38</accession>
<evidence type="ECO:0000313" key="9">
    <source>
        <dbReference type="EMBL" id="CZT42118.1"/>
    </source>
</evidence>
<evidence type="ECO:0000256" key="5">
    <source>
        <dbReference type="ARBA" id="ARBA00038359"/>
    </source>
</evidence>
<dbReference type="InterPro" id="IPR052337">
    <property type="entry name" value="SAT4-like"/>
</dbReference>
<feature type="region of interest" description="Disordered" evidence="6">
    <location>
        <begin position="320"/>
        <end position="381"/>
    </location>
</feature>
<sequence>MSLAADGITYSAPPPPGHTPNFNQPHEGLDLIVCVGIFVTLAVVTTVIRIYTRTRIISELAADDYLMLLALACSIVLTAFALDLFNYGLGKHLWDVPIDVLYPHFLFNNLVAAIIYCPAAGFSKISILLFYRRIFRSRSFNRNIWILVTFTAAYSLSGMLVNIFSCRPVHGSWELSLATTAVCINRPIFYFSQAGLSIFTDFATLAVPLPFLRALQLPLKQKLGVSVVLMMGAFVCVVSIIRLLSLKTLLANMLPEATTPALMWCVIELNTSIIGGNFPTLKPFLKRYLPGLLGTSRGQKSASYIKSGSHNLQTFDKPPYAANGPKAFNRTTVTGMDKKARDDNESEEYIIQRSSHNSETELERTEQLGEGPSNRGINGAGRITKTVEYSLTTSKFERDQKY</sequence>
<dbReference type="AlphaFoldDB" id="A0A1E1LZ38"/>
<feature type="transmembrane region" description="Helical" evidence="7">
    <location>
        <begin position="105"/>
        <end position="131"/>
    </location>
</feature>
<keyword evidence="10" id="KW-1185">Reference proteome</keyword>
<dbReference type="Pfam" id="PF20684">
    <property type="entry name" value="Fung_rhodopsin"/>
    <property type="match status" value="1"/>
</dbReference>
<keyword evidence="2 7" id="KW-0812">Transmembrane</keyword>
<protein>
    <submittedName>
        <fullName evidence="9">Related to integral membrane protein</fullName>
    </submittedName>
</protein>
<keyword evidence="4 7" id="KW-0472">Membrane</keyword>
<dbReference type="PANTHER" id="PTHR33048">
    <property type="entry name" value="PTH11-LIKE INTEGRAL MEMBRANE PROTEIN (AFU_ORTHOLOGUE AFUA_5G11245)"/>
    <property type="match status" value="1"/>
</dbReference>
<evidence type="ECO:0000256" key="6">
    <source>
        <dbReference type="SAM" id="MobiDB-lite"/>
    </source>
</evidence>
<proteinExistence type="inferred from homology"/>
<dbReference type="EMBL" id="FJVC01000074">
    <property type="protein sequence ID" value="CZT42118.1"/>
    <property type="molecule type" value="Genomic_DNA"/>
</dbReference>
<dbReference type="InterPro" id="IPR049326">
    <property type="entry name" value="Rhodopsin_dom_fungi"/>
</dbReference>
<feature type="compositionally biased region" description="Basic and acidic residues" evidence="6">
    <location>
        <begin position="356"/>
        <end position="367"/>
    </location>
</feature>
<dbReference type="PANTHER" id="PTHR33048:SF47">
    <property type="entry name" value="INTEGRAL MEMBRANE PROTEIN-RELATED"/>
    <property type="match status" value="1"/>
</dbReference>
<evidence type="ECO:0000256" key="4">
    <source>
        <dbReference type="ARBA" id="ARBA00023136"/>
    </source>
</evidence>
<evidence type="ECO:0000259" key="8">
    <source>
        <dbReference type="Pfam" id="PF20684"/>
    </source>
</evidence>
<feature type="transmembrane region" description="Helical" evidence="7">
    <location>
        <begin position="223"/>
        <end position="241"/>
    </location>
</feature>
<comment type="subcellular location">
    <subcellularLocation>
        <location evidence="1">Membrane</location>
        <topology evidence="1">Multi-pass membrane protein</topology>
    </subcellularLocation>
</comment>
<feature type="transmembrane region" description="Helical" evidence="7">
    <location>
        <begin position="29"/>
        <end position="52"/>
    </location>
</feature>
<reference evidence="10" key="1">
    <citation type="submission" date="2016-03" db="EMBL/GenBank/DDBJ databases">
        <authorList>
            <person name="Guldener U."/>
        </authorList>
    </citation>
    <scope>NUCLEOTIDE SEQUENCE [LARGE SCALE GENOMIC DNA]</scope>
</reference>
<gene>
    <name evidence="9" type="ORF">RSE6_01964</name>
</gene>
<feature type="transmembrane region" description="Helical" evidence="7">
    <location>
        <begin position="64"/>
        <end position="85"/>
    </location>
</feature>
<evidence type="ECO:0000256" key="1">
    <source>
        <dbReference type="ARBA" id="ARBA00004141"/>
    </source>
</evidence>
<evidence type="ECO:0000256" key="2">
    <source>
        <dbReference type="ARBA" id="ARBA00022692"/>
    </source>
</evidence>
<evidence type="ECO:0000256" key="3">
    <source>
        <dbReference type="ARBA" id="ARBA00022989"/>
    </source>
</evidence>
<dbReference type="GO" id="GO:0016020">
    <property type="term" value="C:membrane"/>
    <property type="evidence" value="ECO:0007669"/>
    <property type="project" value="UniProtKB-SubCell"/>
</dbReference>
<evidence type="ECO:0000313" key="10">
    <source>
        <dbReference type="Proteomes" id="UP000177625"/>
    </source>
</evidence>
<feature type="transmembrane region" description="Helical" evidence="7">
    <location>
        <begin position="143"/>
        <end position="164"/>
    </location>
</feature>
<evidence type="ECO:0000256" key="7">
    <source>
        <dbReference type="SAM" id="Phobius"/>
    </source>
</evidence>
<comment type="similarity">
    <text evidence="5">Belongs to the SAT4 family.</text>
</comment>
<keyword evidence="3 7" id="KW-1133">Transmembrane helix</keyword>